<gene>
    <name evidence="1" type="ORF">CTM94_06210</name>
</gene>
<reference evidence="1 2" key="1">
    <citation type="submission" date="2018-01" db="EMBL/GenBank/DDBJ databases">
        <title>Whole genome sequencing of Histamine producing bacteria.</title>
        <authorList>
            <person name="Butler K."/>
        </authorList>
    </citation>
    <scope>NUCLEOTIDE SEQUENCE [LARGE SCALE GENOMIC DNA]</scope>
    <source>
        <strain evidence="1 2">ATCC 25521</strain>
    </source>
</reference>
<dbReference type="RefSeq" id="WP_045063791.1">
    <property type="nucleotide sequence ID" value="NZ_CP131599.1"/>
</dbReference>
<dbReference type="EMBL" id="PYOI01000006">
    <property type="protein sequence ID" value="PSV85426.1"/>
    <property type="molecule type" value="Genomic_DNA"/>
</dbReference>
<accession>A0ABX5GI70</accession>
<protein>
    <submittedName>
        <fullName evidence="1">Uncharacterized protein</fullName>
    </submittedName>
</protein>
<comment type="caution">
    <text evidence="1">The sequence shown here is derived from an EMBL/GenBank/DDBJ whole genome shotgun (WGS) entry which is preliminary data.</text>
</comment>
<evidence type="ECO:0000313" key="1">
    <source>
        <dbReference type="EMBL" id="PSV85426.1"/>
    </source>
</evidence>
<dbReference type="Proteomes" id="UP000241566">
    <property type="component" value="Unassembled WGS sequence"/>
</dbReference>
<proteinExistence type="predicted"/>
<keyword evidence="2" id="KW-1185">Reference proteome</keyword>
<sequence>MELVKNGELQFPVYHQTSSIFLSSIQENGFCGINVIEKYGVFDSLNKIISYAKEHNIDIPFDLSYMVKQEAKNGFNFRHGGGYVTPSKTSAIRYATSNKFGSELISHTLGFADTLKNMGHNIDLLLSLELLDIMKLQPFPILLKITHLPVNVLQGENKEHVDKVLSHIREFAGEPGSNLFEVLTQQLNFEIIKKLSIDKIEIYKIIFSKTGSQIFPEYELIELKRA</sequence>
<name>A0ABX5GI70_PHOLE</name>
<organism evidence="1 2">
    <name type="scientific">Photobacterium leiognathi</name>
    <dbReference type="NCBI Taxonomy" id="553611"/>
    <lineage>
        <taxon>Bacteria</taxon>
        <taxon>Pseudomonadati</taxon>
        <taxon>Pseudomonadota</taxon>
        <taxon>Gammaproteobacteria</taxon>
        <taxon>Vibrionales</taxon>
        <taxon>Vibrionaceae</taxon>
        <taxon>Photobacterium</taxon>
    </lineage>
</organism>
<evidence type="ECO:0000313" key="2">
    <source>
        <dbReference type="Proteomes" id="UP000241566"/>
    </source>
</evidence>